<accession>A0ABX7FFY9</accession>
<dbReference type="InterPro" id="IPR000914">
    <property type="entry name" value="SBP_5_dom"/>
</dbReference>
<proteinExistence type="inferred from homology"/>
<keyword evidence="8" id="KW-1185">Reference proteome</keyword>
<evidence type="ECO:0000256" key="2">
    <source>
        <dbReference type="ARBA" id="ARBA00005695"/>
    </source>
</evidence>
<evidence type="ECO:0000256" key="1">
    <source>
        <dbReference type="ARBA" id="ARBA00004418"/>
    </source>
</evidence>
<geneLocation type="plasmid" evidence="7 8">
    <name>p-SCP1</name>
</geneLocation>
<dbReference type="CDD" id="cd08498">
    <property type="entry name" value="PBP2_NikA_DppA_OppA_like_2"/>
    <property type="match status" value="1"/>
</dbReference>
<dbReference type="PIRSF" id="PIRSF002741">
    <property type="entry name" value="MppA"/>
    <property type="match status" value="1"/>
</dbReference>
<dbReference type="PANTHER" id="PTHR30290">
    <property type="entry name" value="PERIPLASMIC BINDING COMPONENT OF ABC TRANSPORTER"/>
    <property type="match status" value="1"/>
</dbReference>
<feature type="domain" description="Solute-binding protein family 5" evidence="6">
    <location>
        <begin position="66"/>
        <end position="434"/>
    </location>
</feature>
<dbReference type="InterPro" id="IPR039424">
    <property type="entry name" value="SBP_5"/>
</dbReference>
<sequence>MKLKSFFVASTVAFAVASTAVAEDLTIGVGASITSIDPHFYNASPNNNIAMQIFDRLTERSATGALEPGLAESWEATGEEEWTFKLREGVTWHDGEPFTSDDVIFSLSRAGDVPNSPGGFGGFIRSIESASAPDDTTVVIKTKGPAPNLPGNLANIAIISRHVGERAETADYNDGSAAIGTGALKFESFNNGDSVVLSRNDDWWGHELAWETVTYRMLTSNGGRTAAMLAQDVDMIDTPPAVDLPRLDQAEGLHVSSTAGLRAIYLMPNYRPLDEVLGISGKGGATLTENPLTNVNVRKALAEAINREAIVERIMEGTATASAQWLPSSAYSYAPSKSVEAPDLEEAKALLAEGGYEDGFSLTLFAPTDRYPNAPAVAQAVAQMWTRIGVETSVEALPWANYSSRRNEFGIHLIGLGNSTFDASSMLVNVLGSVDPENGMGASNQSGYGNPALDEMTLEALRISDDAAREAKLIEAVEMAMDDQAIIPLYQQSNAWALRDGLTYAPRIDERTVAKDVMKE</sequence>
<evidence type="ECO:0000256" key="5">
    <source>
        <dbReference type="SAM" id="SignalP"/>
    </source>
</evidence>
<gene>
    <name evidence="7" type="ORF">GQA70_19990</name>
</gene>
<reference evidence="7 8" key="1">
    <citation type="submission" date="2019-12" db="EMBL/GenBank/DDBJ databases">
        <title>Complete Genome Sequence of a Quorum-Sensing Bacterium,Rhodobacteraceae bacterium C31, Isolated from a marine microalgae symbiotic bacteria.</title>
        <authorList>
            <person name="Zhang Y."/>
        </authorList>
    </citation>
    <scope>NUCLEOTIDE SEQUENCE [LARGE SCALE GENOMIC DNA]</scope>
    <source>
        <strain evidence="7 8">C31</strain>
        <plasmid evidence="7 8">p-SCP1</plasmid>
    </source>
</reference>
<dbReference type="Gene3D" id="3.90.76.10">
    <property type="entry name" value="Dipeptide-binding Protein, Domain 1"/>
    <property type="match status" value="1"/>
</dbReference>
<dbReference type="EMBL" id="CP047167">
    <property type="protein sequence ID" value="QRF68663.1"/>
    <property type="molecule type" value="Genomic_DNA"/>
</dbReference>
<keyword evidence="3" id="KW-0813">Transport</keyword>
<name>A0ABX7FFY9_9RHOB</name>
<dbReference type="Gene3D" id="3.10.105.10">
    <property type="entry name" value="Dipeptide-binding Protein, Domain 3"/>
    <property type="match status" value="1"/>
</dbReference>
<dbReference type="Gene3D" id="3.40.190.10">
    <property type="entry name" value="Periplasmic binding protein-like II"/>
    <property type="match status" value="1"/>
</dbReference>
<evidence type="ECO:0000313" key="8">
    <source>
        <dbReference type="Proteomes" id="UP000596387"/>
    </source>
</evidence>
<protein>
    <submittedName>
        <fullName evidence="7">ABC transporter substrate-binding protein</fullName>
    </submittedName>
</protein>
<evidence type="ECO:0000256" key="4">
    <source>
        <dbReference type="ARBA" id="ARBA00022729"/>
    </source>
</evidence>
<evidence type="ECO:0000256" key="3">
    <source>
        <dbReference type="ARBA" id="ARBA00022448"/>
    </source>
</evidence>
<feature type="signal peptide" evidence="5">
    <location>
        <begin position="1"/>
        <end position="22"/>
    </location>
</feature>
<comment type="subcellular location">
    <subcellularLocation>
        <location evidence="1">Periplasm</location>
    </subcellularLocation>
</comment>
<keyword evidence="7" id="KW-0614">Plasmid</keyword>
<dbReference type="InterPro" id="IPR030678">
    <property type="entry name" value="Peptide/Ni-bd"/>
</dbReference>
<evidence type="ECO:0000313" key="7">
    <source>
        <dbReference type="EMBL" id="QRF68663.1"/>
    </source>
</evidence>
<dbReference type="Pfam" id="PF00496">
    <property type="entry name" value="SBP_bac_5"/>
    <property type="match status" value="1"/>
</dbReference>
<dbReference type="PANTHER" id="PTHR30290:SF9">
    <property type="entry name" value="OLIGOPEPTIDE-BINDING PROTEIN APPA"/>
    <property type="match status" value="1"/>
</dbReference>
<organism evidence="7 8">
    <name type="scientific">Ponticoccus alexandrii</name>
    <dbReference type="NCBI Taxonomy" id="1943633"/>
    <lineage>
        <taxon>Bacteria</taxon>
        <taxon>Pseudomonadati</taxon>
        <taxon>Pseudomonadota</taxon>
        <taxon>Alphaproteobacteria</taxon>
        <taxon>Rhodobacterales</taxon>
        <taxon>Roseobacteraceae</taxon>
        <taxon>Ponticoccus</taxon>
    </lineage>
</organism>
<keyword evidence="4 5" id="KW-0732">Signal</keyword>
<comment type="similarity">
    <text evidence="2">Belongs to the bacterial solute-binding protein 5 family.</text>
</comment>
<dbReference type="Proteomes" id="UP000596387">
    <property type="component" value="Plasmid p-SCP1"/>
</dbReference>
<dbReference type="RefSeq" id="WP_023851603.1">
    <property type="nucleotide sequence ID" value="NZ_CP047167.1"/>
</dbReference>
<feature type="chain" id="PRO_5045698172" evidence="5">
    <location>
        <begin position="23"/>
        <end position="520"/>
    </location>
</feature>
<dbReference type="SUPFAM" id="SSF53850">
    <property type="entry name" value="Periplasmic binding protein-like II"/>
    <property type="match status" value="1"/>
</dbReference>
<evidence type="ECO:0000259" key="6">
    <source>
        <dbReference type="Pfam" id="PF00496"/>
    </source>
</evidence>